<name>A0A150F9M4_9BACI</name>
<dbReference type="NCBIfam" id="TIGR04405">
    <property type="entry name" value="SkfF"/>
    <property type="match status" value="1"/>
</dbReference>
<feature type="transmembrane region" description="Helical" evidence="1">
    <location>
        <begin position="450"/>
        <end position="470"/>
    </location>
</feature>
<feature type="transmembrane region" description="Helical" evidence="1">
    <location>
        <begin position="166"/>
        <end position="186"/>
    </location>
</feature>
<evidence type="ECO:0000313" key="2">
    <source>
        <dbReference type="EMBL" id="KXZ21042.1"/>
    </source>
</evidence>
<feature type="transmembrane region" description="Helical" evidence="1">
    <location>
        <begin position="133"/>
        <end position="154"/>
    </location>
</feature>
<keyword evidence="3" id="KW-1185">Reference proteome</keyword>
<sequence>MNNIISFLWLQSKRRFVSQGQEKKMPFLIMLLFVGAIGFQVSFVSRSATWDMSIAGWVLTGVFILYTAFGLFSNRLPSQMADIMWLYGTATSFSKVVYSVLFFSVTWKALLWIISAIFGDVLIVLLSGEYINLLGRSITFVGLFFIAEVWLMSVSCARTVKKMKRVYISVFLLMLVIYSICLYHLFFLQHSPEIWEGIGRFVSGVGLVFETLSPLYVAVFIGIITVSFMTISFTSSQVEMKESLVKEAEFWEEFQERQFGSGQIMQKPKTTWWGLQGLNGIWSFLWLELLLVKKYLFFHSIHTLMLSGVFYIVIFMYPEWFYLLFFLVASAVMLSSYYSGIVRHSQSGALHLFPGALWKKIIILELTNTVWLFILYCVSIAFMAVENLVYWYVYGLGLYIWFITIRLFAFVNTSRKNLKLSLPQYYKSFFMALGLSGICLYGIHLLTAGWYTLMVVVSVGSLCWCLFYRFR</sequence>
<keyword evidence="1" id="KW-1133">Transmembrane helix</keyword>
<feature type="transmembrane region" description="Helical" evidence="1">
    <location>
        <begin position="425"/>
        <end position="444"/>
    </location>
</feature>
<evidence type="ECO:0000313" key="3">
    <source>
        <dbReference type="Proteomes" id="UP000075430"/>
    </source>
</evidence>
<dbReference type="AlphaFoldDB" id="A0A150F9M4"/>
<dbReference type="OrthoDB" id="2928291at2"/>
<feature type="transmembrane region" description="Helical" evidence="1">
    <location>
        <begin position="215"/>
        <end position="234"/>
    </location>
</feature>
<dbReference type="STRING" id="1793963.AXI58_13770"/>
<evidence type="ECO:0000256" key="1">
    <source>
        <dbReference type="SAM" id="Phobius"/>
    </source>
</evidence>
<protein>
    <submittedName>
        <fullName evidence="2">Sporulation killing factor system integral membrane protein</fullName>
    </submittedName>
</protein>
<dbReference type="EMBL" id="LSBA01000008">
    <property type="protein sequence ID" value="KXZ21042.1"/>
    <property type="molecule type" value="Genomic_DNA"/>
</dbReference>
<dbReference type="Proteomes" id="UP000075430">
    <property type="component" value="Unassembled WGS sequence"/>
</dbReference>
<dbReference type="RefSeq" id="WP_061521339.1">
    <property type="nucleotide sequence ID" value="NZ_JARLZY010000016.1"/>
</dbReference>
<proteinExistence type="predicted"/>
<feature type="transmembrane region" description="Helical" evidence="1">
    <location>
        <begin position="52"/>
        <end position="72"/>
    </location>
</feature>
<keyword evidence="1" id="KW-0812">Transmembrane</keyword>
<keyword evidence="1" id="KW-0472">Membrane</keyword>
<feature type="transmembrane region" description="Helical" evidence="1">
    <location>
        <begin position="320"/>
        <end position="340"/>
    </location>
</feature>
<organism evidence="2 3">
    <name type="scientific">Bacillus nakamurai</name>
    <dbReference type="NCBI Taxonomy" id="1793963"/>
    <lineage>
        <taxon>Bacteria</taxon>
        <taxon>Bacillati</taxon>
        <taxon>Bacillota</taxon>
        <taxon>Bacilli</taxon>
        <taxon>Bacillales</taxon>
        <taxon>Bacillaceae</taxon>
        <taxon>Bacillus</taxon>
    </lineage>
</organism>
<feature type="transmembrane region" description="Helical" evidence="1">
    <location>
        <begin position="295"/>
        <end position="314"/>
    </location>
</feature>
<feature type="transmembrane region" description="Helical" evidence="1">
    <location>
        <begin position="361"/>
        <end position="385"/>
    </location>
</feature>
<dbReference type="InterPro" id="IPR030920">
    <property type="entry name" value="SkfF"/>
</dbReference>
<gene>
    <name evidence="2" type="ORF">AXI58_13770</name>
</gene>
<comment type="caution">
    <text evidence="2">The sequence shown here is derived from an EMBL/GenBank/DDBJ whole genome shotgun (WGS) entry which is preliminary data.</text>
</comment>
<reference evidence="3" key="1">
    <citation type="submission" date="2016-02" db="EMBL/GenBank/DDBJ databases">
        <authorList>
            <person name="Dunlap C."/>
        </authorList>
    </citation>
    <scope>NUCLEOTIDE SEQUENCE [LARGE SCALE GENOMIC DNA]</scope>
    <source>
        <strain evidence="3">NRRL B-41092</strain>
    </source>
</reference>
<feature type="transmembrane region" description="Helical" evidence="1">
    <location>
        <begin position="25"/>
        <end position="45"/>
    </location>
</feature>
<feature type="transmembrane region" description="Helical" evidence="1">
    <location>
        <begin position="391"/>
        <end position="413"/>
    </location>
</feature>
<accession>A0A150F9M4</accession>